<evidence type="ECO:0000256" key="1">
    <source>
        <dbReference type="ARBA" id="ARBA00022676"/>
    </source>
</evidence>
<dbReference type="RefSeq" id="XP_018153008.1">
    <property type="nucleotide sequence ID" value="XM_018306167.1"/>
</dbReference>
<dbReference type="PANTHER" id="PTHR48043:SF145">
    <property type="entry name" value="FI06409P-RELATED"/>
    <property type="match status" value="1"/>
</dbReference>
<evidence type="ECO:0000256" key="2">
    <source>
        <dbReference type="ARBA" id="ARBA00022679"/>
    </source>
</evidence>
<dbReference type="Pfam" id="PF06722">
    <property type="entry name" value="EryCIII-like_C"/>
    <property type="match status" value="1"/>
</dbReference>
<dbReference type="InterPro" id="IPR050271">
    <property type="entry name" value="UDP-glycosyltransferase"/>
</dbReference>
<dbReference type="EMBL" id="LTAN01000008">
    <property type="protein sequence ID" value="OBR04490.1"/>
    <property type="molecule type" value="Genomic_DNA"/>
</dbReference>
<reference evidence="5" key="1">
    <citation type="journal article" date="2017" name="BMC Genomics">
        <title>Gapless genome assembly of Colletotrichum higginsianum reveals chromosome structure and association of transposable elements with secondary metabolite gene clusters.</title>
        <authorList>
            <person name="Dallery J.-F."/>
            <person name="Lapalu N."/>
            <person name="Zampounis A."/>
            <person name="Pigne S."/>
            <person name="Luyten I."/>
            <person name="Amselem J."/>
            <person name="Wittenberg A.H.J."/>
            <person name="Zhou S."/>
            <person name="de Queiroz M.V."/>
            <person name="Robin G.P."/>
            <person name="Auger A."/>
            <person name="Hainaut M."/>
            <person name="Henrissat B."/>
            <person name="Kim K.-T."/>
            <person name="Lee Y.-H."/>
            <person name="Lespinet O."/>
            <person name="Schwartz D.C."/>
            <person name="Thon M.R."/>
            <person name="O'Connell R.J."/>
        </authorList>
    </citation>
    <scope>NUCLEOTIDE SEQUENCE [LARGE SCALE GENOMIC DNA]</scope>
    <source>
        <strain evidence="5">IMI 349063</strain>
    </source>
</reference>
<proteinExistence type="predicted"/>
<feature type="domain" description="Erythromycin biosynthesis protein CIII-like C-terminal" evidence="3">
    <location>
        <begin position="355"/>
        <end position="440"/>
    </location>
</feature>
<name>A0A1B7XXL9_COLHI</name>
<accession>A0A1B7XXL9</accession>
<evidence type="ECO:0000259" key="3">
    <source>
        <dbReference type="Pfam" id="PF06722"/>
    </source>
</evidence>
<keyword evidence="5" id="KW-1185">Reference proteome</keyword>
<evidence type="ECO:0000313" key="5">
    <source>
        <dbReference type="Proteomes" id="UP000092177"/>
    </source>
</evidence>
<evidence type="ECO:0000313" key="4">
    <source>
        <dbReference type="EMBL" id="OBR04490.1"/>
    </source>
</evidence>
<gene>
    <name evidence="4" type="ORF">CH63R_11193</name>
</gene>
<dbReference type="InterPro" id="IPR010610">
    <property type="entry name" value="EryCIII-like_C"/>
</dbReference>
<dbReference type="GO" id="GO:0008194">
    <property type="term" value="F:UDP-glycosyltransferase activity"/>
    <property type="evidence" value="ECO:0007669"/>
    <property type="project" value="TreeGrafter"/>
</dbReference>
<dbReference type="Gene3D" id="3.40.50.2000">
    <property type="entry name" value="Glycogen Phosphorylase B"/>
    <property type="match status" value="1"/>
</dbReference>
<dbReference type="PANTHER" id="PTHR48043">
    <property type="entry name" value="EG:EG0003.4 PROTEIN-RELATED"/>
    <property type="match status" value="1"/>
</dbReference>
<comment type="caution">
    <text evidence="4">The sequence shown here is derived from an EMBL/GenBank/DDBJ whole genome shotgun (WGS) entry which is preliminary data.</text>
</comment>
<dbReference type="OrthoDB" id="5835829at2759"/>
<dbReference type="KEGG" id="chig:CH63R_11193"/>
<dbReference type="Proteomes" id="UP000092177">
    <property type="component" value="Chromosome 8"/>
</dbReference>
<protein>
    <submittedName>
        <fullName evidence="4">UDP-glucoronosyl and UDP-glucosyl transferase</fullName>
    </submittedName>
</protein>
<organism evidence="4 5">
    <name type="scientific">Colletotrichum higginsianum (strain IMI 349063)</name>
    <name type="common">Crucifer anthracnose fungus</name>
    <dbReference type="NCBI Taxonomy" id="759273"/>
    <lineage>
        <taxon>Eukaryota</taxon>
        <taxon>Fungi</taxon>
        <taxon>Dikarya</taxon>
        <taxon>Ascomycota</taxon>
        <taxon>Pezizomycotina</taxon>
        <taxon>Sordariomycetes</taxon>
        <taxon>Hypocreomycetidae</taxon>
        <taxon>Glomerellales</taxon>
        <taxon>Glomerellaceae</taxon>
        <taxon>Colletotrichum</taxon>
        <taxon>Colletotrichum destructivum species complex</taxon>
    </lineage>
</organism>
<keyword evidence="2 4" id="KW-0808">Transferase</keyword>
<dbReference type="SUPFAM" id="SSF53756">
    <property type="entry name" value="UDP-Glycosyltransferase/glycogen phosphorylase"/>
    <property type="match status" value="1"/>
</dbReference>
<dbReference type="VEuPathDB" id="FungiDB:CH63R_11193"/>
<keyword evidence="1" id="KW-0328">Glycosyltransferase</keyword>
<dbReference type="AlphaFoldDB" id="A0A1B7XXL9"/>
<sequence>MAGRKRILLITNAELGQANVYLAVSHELLKQDPAIDLHVASFGALEKAVAAVAPAATFHELHGATWKEALFDRPEHRFEEVCALHPTPWNAAEAASIMPRITTPWTSAEYVDLVQQTERVVTDVDADLVLADNLFTPAITVLWKLKPNWHILSPNTYREFILATQPRLEAVWKHPPPRSTISYPVPWYQIPSAIYQLYHYSRNVSNPYWINHAKYIKEKTGTEYSDWGRVAFWPPEGLKVILPSNPAVDFPFSVVPDHLVSCGPIVLPAKPLKETDPGMAVWIAKRPTVYVNLGTHATYEEVDARELAGALRVLLDAAKEAGRELQVLWKLKKRGEYAGEGFAAVLDVVGSEWEENVRVTDWLEAEPMAILESGNVVCSVNHGGANSYFEAVSAGVPQVVLPVWFDTYDFATRVEYLGIGKRGSTNHAPKCAAKELGPILKEVVLGESAEGFRKKAADLAEVCRADGGGRVIAAKAILKELK</sequence>
<dbReference type="GeneID" id="28870274"/>